<keyword evidence="5" id="KW-1185">Reference proteome</keyword>
<dbReference type="SMART" id="SM00175">
    <property type="entry name" value="RAB"/>
    <property type="match status" value="1"/>
</dbReference>
<dbReference type="SUPFAM" id="SSF52540">
    <property type="entry name" value="P-loop containing nucleoside triphosphate hydrolases"/>
    <property type="match status" value="1"/>
</dbReference>
<proteinExistence type="predicted"/>
<evidence type="ECO:0000313" key="6">
    <source>
        <dbReference type="Proteomes" id="UP000574390"/>
    </source>
</evidence>
<dbReference type="FunFam" id="3.40.50.300:FF:001447">
    <property type="entry name" value="Ras-related protein Rab-1B"/>
    <property type="match status" value="1"/>
</dbReference>
<evidence type="ECO:0000256" key="1">
    <source>
        <dbReference type="ARBA" id="ARBA00022741"/>
    </source>
</evidence>
<feature type="non-terminal residue" evidence="3">
    <location>
        <position position="126"/>
    </location>
</feature>
<dbReference type="Pfam" id="PF00071">
    <property type="entry name" value="Ras"/>
    <property type="match status" value="1"/>
</dbReference>
<dbReference type="OMA" id="NESEGGC"/>
<dbReference type="SMART" id="SM00173">
    <property type="entry name" value="RAS"/>
    <property type="match status" value="1"/>
</dbReference>
<comment type="caution">
    <text evidence="3">The sequence shown here is derived from an EMBL/GenBank/DDBJ whole genome shotgun (WGS) entry which is preliminary data.</text>
</comment>
<evidence type="ECO:0000313" key="5">
    <source>
        <dbReference type="Proteomes" id="UP000553632"/>
    </source>
</evidence>
<dbReference type="PRINTS" id="PR00449">
    <property type="entry name" value="RASTRNSFRMNG"/>
</dbReference>
<keyword evidence="1" id="KW-0547">Nucleotide-binding</keyword>
<name>A0A7J6T9F6_PEROL</name>
<protein>
    <submittedName>
        <fullName evidence="3">Uncharacterized protein</fullName>
    </submittedName>
</protein>
<organism evidence="3 6">
    <name type="scientific">Perkinsus olseni</name>
    <name type="common">Perkinsus atlanticus</name>
    <dbReference type="NCBI Taxonomy" id="32597"/>
    <lineage>
        <taxon>Eukaryota</taxon>
        <taxon>Sar</taxon>
        <taxon>Alveolata</taxon>
        <taxon>Perkinsozoa</taxon>
        <taxon>Perkinsea</taxon>
        <taxon>Perkinsida</taxon>
        <taxon>Perkinsidae</taxon>
        <taxon>Perkinsus</taxon>
    </lineage>
</organism>
<feature type="non-terminal residue" evidence="3">
    <location>
        <position position="1"/>
    </location>
</feature>
<sequence>GIDFVAKVVTLDDGRSVKLQLWDTAGQERFRSLIPAYLRDTAACVVVFDLTSKESFASVRSWVSQVRDEKGADGGIQIVLVGNKADMAESRQVSEEDAKTLADELGVRYFETSAKSGVEIDEIFTE</sequence>
<dbReference type="Proteomes" id="UP000574390">
    <property type="component" value="Unassembled WGS sequence"/>
</dbReference>
<dbReference type="PROSITE" id="PS51421">
    <property type="entry name" value="RAS"/>
    <property type="match status" value="1"/>
</dbReference>
<dbReference type="InterPro" id="IPR005225">
    <property type="entry name" value="Small_GTP-bd"/>
</dbReference>
<dbReference type="GO" id="GO:0005525">
    <property type="term" value="F:GTP binding"/>
    <property type="evidence" value="ECO:0007669"/>
    <property type="project" value="UniProtKB-KW"/>
</dbReference>
<dbReference type="SMART" id="SM00174">
    <property type="entry name" value="RHO"/>
    <property type="match status" value="1"/>
</dbReference>
<dbReference type="PANTHER" id="PTHR47977">
    <property type="entry name" value="RAS-RELATED PROTEIN RAB"/>
    <property type="match status" value="1"/>
</dbReference>
<dbReference type="InterPro" id="IPR050227">
    <property type="entry name" value="Rab"/>
</dbReference>
<evidence type="ECO:0000313" key="3">
    <source>
        <dbReference type="EMBL" id="KAF4741581.1"/>
    </source>
</evidence>
<dbReference type="PROSITE" id="PS51419">
    <property type="entry name" value="RAB"/>
    <property type="match status" value="1"/>
</dbReference>
<accession>A0A7J6T9F6</accession>
<dbReference type="EMBL" id="JABANO010007706">
    <property type="protein sequence ID" value="KAF4749677.1"/>
    <property type="molecule type" value="Genomic_DNA"/>
</dbReference>
<dbReference type="InterPro" id="IPR027417">
    <property type="entry name" value="P-loop_NTPase"/>
</dbReference>
<keyword evidence="2" id="KW-0342">GTP-binding</keyword>
<dbReference type="NCBIfam" id="TIGR00231">
    <property type="entry name" value="small_GTP"/>
    <property type="match status" value="1"/>
</dbReference>
<evidence type="ECO:0000313" key="4">
    <source>
        <dbReference type="EMBL" id="KAF4749677.1"/>
    </source>
</evidence>
<reference evidence="5 6" key="1">
    <citation type="submission" date="2020-04" db="EMBL/GenBank/DDBJ databases">
        <title>Perkinsus olseni comparative genomics.</title>
        <authorList>
            <person name="Bogema D.R."/>
        </authorList>
    </citation>
    <scope>NUCLEOTIDE SEQUENCE [LARGE SCALE GENOMIC DNA]</scope>
    <source>
        <strain evidence="3">ATCC PRA-205</strain>
        <strain evidence="4 5">ATCC PRA-207</strain>
    </source>
</reference>
<evidence type="ECO:0000256" key="2">
    <source>
        <dbReference type="ARBA" id="ARBA00023134"/>
    </source>
</evidence>
<dbReference type="InterPro" id="IPR001806">
    <property type="entry name" value="Small_GTPase"/>
</dbReference>
<dbReference type="AlphaFoldDB" id="A0A7J6T9F6"/>
<dbReference type="GO" id="GO:0003924">
    <property type="term" value="F:GTPase activity"/>
    <property type="evidence" value="ECO:0007669"/>
    <property type="project" value="InterPro"/>
</dbReference>
<dbReference type="Proteomes" id="UP000553632">
    <property type="component" value="Unassembled WGS sequence"/>
</dbReference>
<dbReference type="EMBL" id="JABANM010009041">
    <property type="protein sequence ID" value="KAF4741581.1"/>
    <property type="molecule type" value="Genomic_DNA"/>
</dbReference>
<dbReference type="Gene3D" id="3.40.50.300">
    <property type="entry name" value="P-loop containing nucleotide triphosphate hydrolases"/>
    <property type="match status" value="1"/>
</dbReference>
<gene>
    <name evidence="3" type="ORF">FOZ62_013458</name>
    <name evidence="4" type="ORF">FOZ63_016273</name>
</gene>
<dbReference type="CDD" id="cd00154">
    <property type="entry name" value="Rab"/>
    <property type="match status" value="1"/>
</dbReference>